<feature type="transmembrane region" description="Helical" evidence="3">
    <location>
        <begin position="342"/>
        <end position="367"/>
    </location>
</feature>
<dbReference type="GO" id="GO:0022857">
    <property type="term" value="F:transmembrane transporter activity"/>
    <property type="evidence" value="ECO:0007669"/>
    <property type="project" value="InterPro"/>
</dbReference>
<feature type="domain" description="Major facilitator superfamily (MFS) profile" evidence="4">
    <location>
        <begin position="343"/>
        <end position="534"/>
    </location>
</feature>
<feature type="transmembrane region" description="Helical" evidence="3">
    <location>
        <begin position="503"/>
        <end position="524"/>
    </location>
</feature>
<dbReference type="Proteomes" id="UP000039046">
    <property type="component" value="Unassembled WGS sequence"/>
</dbReference>
<dbReference type="Pfam" id="PF07690">
    <property type="entry name" value="MFS_1"/>
    <property type="match status" value="1"/>
</dbReference>
<feature type="transmembrane region" description="Helical" evidence="3">
    <location>
        <begin position="183"/>
        <end position="205"/>
    </location>
</feature>
<dbReference type="PANTHER" id="PTHR11360:SF234">
    <property type="entry name" value="MFS-TYPE TRANSPORTER DBAD-RELATED"/>
    <property type="match status" value="1"/>
</dbReference>
<feature type="transmembrane region" description="Helical" evidence="3">
    <location>
        <begin position="269"/>
        <end position="289"/>
    </location>
</feature>
<dbReference type="PANTHER" id="PTHR11360">
    <property type="entry name" value="MONOCARBOXYLATE TRANSPORTER"/>
    <property type="match status" value="1"/>
</dbReference>
<gene>
    <name evidence="5" type="ORF">VHEMI09255</name>
</gene>
<evidence type="ECO:0000313" key="5">
    <source>
        <dbReference type="EMBL" id="CEJ93682.1"/>
    </source>
</evidence>
<keyword evidence="3" id="KW-1133">Transmembrane helix</keyword>
<evidence type="ECO:0000256" key="3">
    <source>
        <dbReference type="SAM" id="Phobius"/>
    </source>
</evidence>
<dbReference type="InterPro" id="IPR011701">
    <property type="entry name" value="MFS"/>
</dbReference>
<feature type="transmembrane region" description="Helical" evidence="3">
    <location>
        <begin position="471"/>
        <end position="491"/>
    </location>
</feature>
<accession>A0A0A1TR88</accession>
<dbReference type="EMBL" id="CDHN01000006">
    <property type="protein sequence ID" value="CEJ93682.1"/>
    <property type="molecule type" value="Genomic_DNA"/>
</dbReference>
<dbReference type="InterPro" id="IPR020846">
    <property type="entry name" value="MFS_dom"/>
</dbReference>
<comment type="similarity">
    <text evidence="2">Belongs to the major facilitator superfamily. Monocarboxylate porter (TC 2.A.1.13) family.</text>
</comment>
<dbReference type="HOGENOM" id="CLU_001265_1_1_1"/>
<feature type="transmembrane region" description="Helical" evidence="3">
    <location>
        <begin position="301"/>
        <end position="321"/>
    </location>
</feature>
<dbReference type="InterPro" id="IPR036259">
    <property type="entry name" value="MFS_trans_sf"/>
</dbReference>
<proteinExistence type="inferred from homology"/>
<feature type="transmembrane region" description="Helical" evidence="3">
    <location>
        <begin position="379"/>
        <end position="397"/>
    </location>
</feature>
<feature type="transmembrane region" description="Helical" evidence="3">
    <location>
        <begin position="212"/>
        <end position="228"/>
    </location>
</feature>
<evidence type="ECO:0000256" key="1">
    <source>
        <dbReference type="ARBA" id="ARBA00004141"/>
    </source>
</evidence>
<dbReference type="InterPro" id="IPR050327">
    <property type="entry name" value="Proton-linked_MCT"/>
</dbReference>
<evidence type="ECO:0000313" key="6">
    <source>
        <dbReference type="Proteomes" id="UP000039046"/>
    </source>
</evidence>
<keyword evidence="6" id="KW-1185">Reference proteome</keyword>
<feature type="transmembrane region" description="Helical" evidence="3">
    <location>
        <begin position="404"/>
        <end position="428"/>
    </location>
</feature>
<comment type="subcellular location">
    <subcellularLocation>
        <location evidence="1">Membrane</location>
        <topology evidence="1">Multi-pass membrane protein</topology>
    </subcellularLocation>
</comment>
<organism evidence="5 6">
    <name type="scientific">[Torrubiella] hemipterigena</name>
    <dbReference type="NCBI Taxonomy" id="1531966"/>
    <lineage>
        <taxon>Eukaryota</taxon>
        <taxon>Fungi</taxon>
        <taxon>Dikarya</taxon>
        <taxon>Ascomycota</taxon>
        <taxon>Pezizomycotina</taxon>
        <taxon>Sordariomycetes</taxon>
        <taxon>Hypocreomycetidae</taxon>
        <taxon>Hypocreales</taxon>
        <taxon>Clavicipitaceae</taxon>
        <taxon>Clavicipitaceae incertae sedis</taxon>
        <taxon>'Torrubiella' clade</taxon>
    </lineage>
</organism>
<protein>
    <submittedName>
        <fullName evidence="5">Putative Monocarboxylate permease homologue, mch4</fullName>
    </submittedName>
</protein>
<keyword evidence="3" id="KW-0472">Membrane</keyword>
<reference evidence="5 6" key="1">
    <citation type="journal article" date="2015" name="Genome Announc.">
        <title>Draft Genome Sequence and Gene Annotation of the Entomopathogenic Fungus Verticillium hemipterigenum.</title>
        <authorList>
            <person name="Horn F."/>
            <person name="Habel A."/>
            <person name="Scharf D.H."/>
            <person name="Dworschak J."/>
            <person name="Brakhage A.A."/>
            <person name="Guthke R."/>
            <person name="Hertweck C."/>
            <person name="Linde J."/>
        </authorList>
    </citation>
    <scope>NUCLEOTIDE SEQUENCE [LARGE SCALE GENOMIC DNA]</scope>
</reference>
<evidence type="ECO:0000256" key="2">
    <source>
        <dbReference type="ARBA" id="ARBA00006727"/>
    </source>
</evidence>
<evidence type="ECO:0000259" key="4">
    <source>
        <dbReference type="PROSITE" id="PS50850"/>
    </source>
</evidence>
<name>A0A0A1TR88_9HYPO</name>
<dbReference type="GO" id="GO:0016020">
    <property type="term" value="C:membrane"/>
    <property type="evidence" value="ECO:0007669"/>
    <property type="project" value="UniProtKB-SubCell"/>
</dbReference>
<sequence length="534" mass="56515">MAPIRIGDSDAKQPLAALCLPAKQRTPTTEPNLISALFFFVYTFTLCDPAVFSSNDSLVFLFTIILLIFSPDNSVETQPVETMTTISETSHDGANTNDMFRGADLEKPVQFDRAAPAASTSAAGAGAGAAGPPPPPDGGLVAWLQVAAGFLLFFNTWGMINTFAVFQTYYESGVLFQASSSDISWIGSIQCFLLQLTGLVAGPVYDRGHLRALLVSGSFLVVFGFMILSLCTQFWQALLAQAFCVGIGAGLLFTPTVSLIPTWFSSHMSLAIGIASAGSSLGGVIYPIVLYQLIDKVGFPWAVRSLGFIALATFILPVAVMKMRIRAPKPRAMVDWSAFVDVPFMVFTLGMLIVFIGNAVLIFYISFYPQNRGFTDTSLSFYMAAIFNAASIFGRIVPNAISDCIGVFNTIAPVTLVLGITVLCMLAVQNETGIIVEAIVTGFFSGVVVALPPVCFRMLTDNKAMIGTRIGQGFAIAGLGLLIGGPSSGAILGSAEPLNWNGLWAYGGVAGCIGGLILVAVRVIKAGVSMSVKV</sequence>
<feature type="transmembrane region" description="Helical" evidence="3">
    <location>
        <begin position="434"/>
        <end position="459"/>
    </location>
</feature>
<dbReference type="OrthoDB" id="6509908at2759"/>
<feature type="transmembrane region" description="Helical" evidence="3">
    <location>
        <begin position="140"/>
        <end position="163"/>
    </location>
</feature>
<keyword evidence="3" id="KW-0812">Transmembrane</keyword>
<feature type="transmembrane region" description="Helical" evidence="3">
    <location>
        <begin position="234"/>
        <end position="257"/>
    </location>
</feature>
<dbReference type="AlphaFoldDB" id="A0A0A1TR88"/>
<dbReference type="Gene3D" id="1.20.1250.20">
    <property type="entry name" value="MFS general substrate transporter like domains"/>
    <property type="match status" value="2"/>
</dbReference>
<dbReference type="SUPFAM" id="SSF103473">
    <property type="entry name" value="MFS general substrate transporter"/>
    <property type="match status" value="1"/>
</dbReference>
<dbReference type="PROSITE" id="PS50850">
    <property type="entry name" value="MFS"/>
    <property type="match status" value="1"/>
</dbReference>